<protein>
    <submittedName>
        <fullName evidence="1">Uncharacterized protein</fullName>
    </submittedName>
</protein>
<proteinExistence type="predicted"/>
<dbReference type="EMBL" id="OX596109">
    <property type="protein sequence ID" value="CAN0307184.1"/>
    <property type="molecule type" value="Genomic_DNA"/>
</dbReference>
<evidence type="ECO:0000313" key="2">
    <source>
        <dbReference type="Proteomes" id="UP001162501"/>
    </source>
</evidence>
<dbReference type="Proteomes" id="UP001162501">
    <property type="component" value="Chromosome 25"/>
</dbReference>
<evidence type="ECO:0000313" key="1">
    <source>
        <dbReference type="EMBL" id="CAN0307184.1"/>
    </source>
</evidence>
<organism evidence="1 2">
    <name type="scientific">Rangifer tarandus platyrhynchus</name>
    <name type="common">Svalbard reindeer</name>
    <dbReference type="NCBI Taxonomy" id="3082113"/>
    <lineage>
        <taxon>Eukaryota</taxon>
        <taxon>Metazoa</taxon>
        <taxon>Chordata</taxon>
        <taxon>Craniata</taxon>
        <taxon>Vertebrata</taxon>
        <taxon>Euteleostomi</taxon>
        <taxon>Mammalia</taxon>
        <taxon>Eutheria</taxon>
        <taxon>Laurasiatheria</taxon>
        <taxon>Artiodactyla</taxon>
        <taxon>Ruminantia</taxon>
        <taxon>Pecora</taxon>
        <taxon>Cervidae</taxon>
        <taxon>Odocoileinae</taxon>
        <taxon>Rangifer</taxon>
    </lineage>
</organism>
<gene>
    <name evidence="1" type="ORF">MRATA1EN22A_LOCUS15341</name>
</gene>
<reference evidence="1" key="1">
    <citation type="submission" date="2023-05" db="EMBL/GenBank/DDBJ databases">
        <authorList>
            <consortium name="ELIXIR-Norway"/>
        </authorList>
    </citation>
    <scope>NUCLEOTIDE SEQUENCE</scope>
</reference>
<name>A0AC59Z9P4_RANTA</name>
<sequence length="649" mass="70769">MGCAKSKEARAAKRKAKGKSDPGGRMAAKDHLSSQILPKSSAVVVSGPPQGPPARPSRTPEPRHGPVSTATLWSSSAGPCADARLRSYLNLYLFLIFLLELGQVEDGLGLEGALSERTSKNPVKRRKIGRHGPTLKASQESRLHNPVKMNGSKDAPEPYDYDLIIIGGGSGGLAAAKARLLEAAKYDKKVMVLDFVTPTPLGTRWGLGGTCVNVGCIPKKLMHQAALLGQALRDSRNYGWNVEETVKHDWERMTEAVQNHIGSLNWGYRVALREKKVTYENAYGEFVGPHRIKATNNKGKEKIYSAERFLIATGERPRYLGIPGDKEYCISSDDLFSLPYCPGKTLVVGASYVALECAGFLAGIGLDVTVMVRSILLRGFDQDMANKIGEHMQEHGIKFIREFVPIKVEQIEAGTPGRLRVVAKSTNSDQTIEGEYNTVLLAIGRDACTRKIGLENVGVKINEKTGKIPVTEEEQTNVPYIYAIGDILEGKLELTPVAIQAGRLLAQRLYGGSTVKCDYENVPTTVFTPLEYGSCGLSEEKAVEKFGEENIEVYHSYFWPLEWTIPSRDNNKCYAKVVCNIKDNERVVGFHVLGPNAGEVTQGFAAALKCGLTKDQLDSTIGIHPVCAEVFTTLSVTKRSGGNILQTGC</sequence>
<reference evidence="1" key="2">
    <citation type="submission" date="2025-03" db="EMBL/GenBank/DDBJ databases">
        <authorList>
            <consortium name="ELIXIR-Norway"/>
            <consortium name="Elixir Norway"/>
        </authorList>
    </citation>
    <scope>NUCLEOTIDE SEQUENCE</scope>
</reference>
<accession>A0AC59Z9P4</accession>